<evidence type="ECO:0000313" key="1">
    <source>
        <dbReference type="EMBL" id="KXZ47354.1"/>
    </source>
</evidence>
<protein>
    <submittedName>
        <fullName evidence="1">Uncharacterized protein</fullName>
    </submittedName>
</protein>
<sequence length="284" mass="31639">MYGRRAAAGRCLAIAFLQKTHKVTPRFLDSVKRAKQQVERCSGYHRVLFIAPHTPLNASSSSNGTALNGTQQLANGTAAVDDSIAALRAILGEGVLGIGPADYALAFGLERSDIKLFSHDLPANITHVWVAEYDVDWTGDLPFVLSVFPPTADYICSTDFKSDGINIGSGWVHFRNHNWLHDSEVKQCFMMLAGYSIRMLRAFQAETLLGHRQFSEIGGVSICHRHWPWCKIESFDRKHEVVGKAKDGSSLYSFNRMITPEMWTEIQASAPPPPQGHIYHALKW</sequence>
<comment type="caution">
    <text evidence="1">The sequence shown here is derived from an EMBL/GenBank/DDBJ whole genome shotgun (WGS) entry which is preliminary data.</text>
</comment>
<dbReference type="AlphaFoldDB" id="A0A150GBZ3"/>
<keyword evidence="2" id="KW-1185">Reference proteome</keyword>
<accession>A0A150GBZ3</accession>
<gene>
    <name evidence="1" type="ORF">GPECTOR_36g77</name>
</gene>
<dbReference type="EMBL" id="LSYV01000037">
    <property type="protein sequence ID" value="KXZ47354.1"/>
    <property type="molecule type" value="Genomic_DNA"/>
</dbReference>
<evidence type="ECO:0000313" key="2">
    <source>
        <dbReference type="Proteomes" id="UP000075714"/>
    </source>
</evidence>
<name>A0A150GBZ3_GONPE</name>
<reference evidence="2" key="1">
    <citation type="journal article" date="2016" name="Nat. Commun.">
        <title>The Gonium pectorale genome demonstrates co-option of cell cycle regulation during the evolution of multicellularity.</title>
        <authorList>
            <person name="Hanschen E.R."/>
            <person name="Marriage T.N."/>
            <person name="Ferris P.J."/>
            <person name="Hamaji T."/>
            <person name="Toyoda A."/>
            <person name="Fujiyama A."/>
            <person name="Neme R."/>
            <person name="Noguchi H."/>
            <person name="Minakuchi Y."/>
            <person name="Suzuki M."/>
            <person name="Kawai-Toyooka H."/>
            <person name="Smith D.R."/>
            <person name="Sparks H."/>
            <person name="Anderson J."/>
            <person name="Bakaric R."/>
            <person name="Luria V."/>
            <person name="Karger A."/>
            <person name="Kirschner M.W."/>
            <person name="Durand P.M."/>
            <person name="Michod R.E."/>
            <person name="Nozaki H."/>
            <person name="Olson B.J."/>
        </authorList>
    </citation>
    <scope>NUCLEOTIDE SEQUENCE [LARGE SCALE GENOMIC DNA]</scope>
    <source>
        <strain evidence="2">NIES-2863</strain>
    </source>
</reference>
<dbReference type="OrthoDB" id="539940at2759"/>
<proteinExistence type="predicted"/>
<dbReference type="Proteomes" id="UP000075714">
    <property type="component" value="Unassembled WGS sequence"/>
</dbReference>
<organism evidence="1 2">
    <name type="scientific">Gonium pectorale</name>
    <name type="common">Green alga</name>
    <dbReference type="NCBI Taxonomy" id="33097"/>
    <lineage>
        <taxon>Eukaryota</taxon>
        <taxon>Viridiplantae</taxon>
        <taxon>Chlorophyta</taxon>
        <taxon>core chlorophytes</taxon>
        <taxon>Chlorophyceae</taxon>
        <taxon>CS clade</taxon>
        <taxon>Chlamydomonadales</taxon>
        <taxon>Volvocaceae</taxon>
        <taxon>Gonium</taxon>
    </lineage>
</organism>